<dbReference type="Gene3D" id="1.20.1050.10">
    <property type="match status" value="1"/>
</dbReference>
<dbReference type="InterPro" id="IPR036282">
    <property type="entry name" value="Glutathione-S-Trfase_C_sf"/>
</dbReference>
<dbReference type="CDD" id="cd03193">
    <property type="entry name" value="GST_C_Metaxin"/>
    <property type="match status" value="1"/>
</dbReference>
<evidence type="ECO:0000259" key="1">
    <source>
        <dbReference type="PROSITE" id="PS50404"/>
    </source>
</evidence>
<dbReference type="Pfam" id="PF17171">
    <property type="entry name" value="GST_C_6"/>
    <property type="match status" value="1"/>
</dbReference>
<comment type="caution">
    <text evidence="2">The sequence shown here is derived from an EMBL/GenBank/DDBJ whole genome shotgun (WGS) entry which is preliminary data.</text>
</comment>
<dbReference type="PANTHER" id="PTHR12289:SF41">
    <property type="entry name" value="FAILED AXON CONNECTIONS-RELATED"/>
    <property type="match status" value="1"/>
</dbReference>
<dbReference type="InterPro" id="IPR012336">
    <property type="entry name" value="Thioredoxin-like_fold"/>
</dbReference>
<evidence type="ECO:0000313" key="3">
    <source>
        <dbReference type="Proteomes" id="UP001597101"/>
    </source>
</evidence>
<dbReference type="SUPFAM" id="SSF47616">
    <property type="entry name" value="GST C-terminal domain-like"/>
    <property type="match status" value="1"/>
</dbReference>
<sequence>MLKLLTFAPCLGTRSPSPFAVKGEALLAMSGLDYTTEVSDVRKAPRGKLPVLDDGGTLIPDTAHIQTHLEQVHNIDFDSHLSDLQRAHATAFRRLIEDHFYYLNAHYRWADHPQAVRDGYFADAPKLLRGIIFKVVNRNITKMLHMTGLSRHTREQMEAMTQDDVDALATQLGDQRYFMGDKISSIDASLFGALEGLIPCTLDTPSGRMVKAHANLVAYHERLSRELFG</sequence>
<dbReference type="SFLD" id="SFLDG01200">
    <property type="entry name" value="SUF1.1"/>
    <property type="match status" value="1"/>
</dbReference>
<dbReference type="RefSeq" id="WP_377211372.1">
    <property type="nucleotide sequence ID" value="NZ_JBHTJV010000003.1"/>
</dbReference>
<dbReference type="InterPro" id="IPR004045">
    <property type="entry name" value="Glutathione_S-Trfase_N"/>
</dbReference>
<protein>
    <submittedName>
        <fullName evidence="2">Glutathione S-transferase family protein</fullName>
    </submittedName>
</protein>
<evidence type="ECO:0000313" key="2">
    <source>
        <dbReference type="EMBL" id="MFD0915511.1"/>
    </source>
</evidence>
<dbReference type="InterPro" id="IPR050931">
    <property type="entry name" value="Mito_Protein_Transport_Metaxin"/>
</dbReference>
<organism evidence="2 3">
    <name type="scientific">Pseudahrensia aquimaris</name>
    <dbReference type="NCBI Taxonomy" id="744461"/>
    <lineage>
        <taxon>Bacteria</taxon>
        <taxon>Pseudomonadati</taxon>
        <taxon>Pseudomonadota</taxon>
        <taxon>Alphaproteobacteria</taxon>
        <taxon>Hyphomicrobiales</taxon>
        <taxon>Ahrensiaceae</taxon>
        <taxon>Pseudahrensia</taxon>
    </lineage>
</organism>
<gene>
    <name evidence="2" type="ORF">ACFQ14_03725</name>
</gene>
<dbReference type="InterPro" id="IPR033468">
    <property type="entry name" value="Metaxin_GST"/>
</dbReference>
<dbReference type="InterPro" id="IPR036249">
    <property type="entry name" value="Thioredoxin-like_sf"/>
</dbReference>
<dbReference type="EMBL" id="JBHTJV010000003">
    <property type="protein sequence ID" value="MFD0915511.1"/>
    <property type="molecule type" value="Genomic_DNA"/>
</dbReference>
<dbReference type="Proteomes" id="UP001597101">
    <property type="component" value="Unassembled WGS sequence"/>
</dbReference>
<dbReference type="PROSITE" id="PS50404">
    <property type="entry name" value="GST_NTER"/>
    <property type="match status" value="1"/>
</dbReference>
<feature type="domain" description="GST N-terminal" evidence="1">
    <location>
        <begin position="7"/>
        <end position="77"/>
    </location>
</feature>
<dbReference type="SFLD" id="SFLDS00019">
    <property type="entry name" value="Glutathione_Transferase_(cytos"/>
    <property type="match status" value="1"/>
</dbReference>
<accession>A0ABW3FAR7</accession>
<dbReference type="Gene3D" id="3.40.30.10">
    <property type="entry name" value="Glutaredoxin"/>
    <property type="match status" value="1"/>
</dbReference>
<name>A0ABW3FAR7_9HYPH</name>
<dbReference type="Pfam" id="PF17172">
    <property type="entry name" value="GST_N_4"/>
    <property type="match status" value="1"/>
</dbReference>
<dbReference type="InterPro" id="IPR040079">
    <property type="entry name" value="Glutathione_S-Trfase"/>
</dbReference>
<keyword evidence="3" id="KW-1185">Reference proteome</keyword>
<dbReference type="SUPFAM" id="SSF52833">
    <property type="entry name" value="Thioredoxin-like"/>
    <property type="match status" value="1"/>
</dbReference>
<reference evidence="3" key="1">
    <citation type="journal article" date="2019" name="Int. J. Syst. Evol. Microbiol.">
        <title>The Global Catalogue of Microorganisms (GCM) 10K type strain sequencing project: providing services to taxonomists for standard genome sequencing and annotation.</title>
        <authorList>
            <consortium name="The Broad Institute Genomics Platform"/>
            <consortium name="The Broad Institute Genome Sequencing Center for Infectious Disease"/>
            <person name="Wu L."/>
            <person name="Ma J."/>
        </authorList>
    </citation>
    <scope>NUCLEOTIDE SEQUENCE [LARGE SCALE GENOMIC DNA]</scope>
    <source>
        <strain evidence="3">CCUG 60023</strain>
    </source>
</reference>
<proteinExistence type="predicted"/>
<dbReference type="PANTHER" id="PTHR12289">
    <property type="entry name" value="METAXIN RELATED"/>
    <property type="match status" value="1"/>
</dbReference>
<dbReference type="SFLD" id="SFLDG01180">
    <property type="entry name" value="SUF1"/>
    <property type="match status" value="1"/>
</dbReference>
<dbReference type="InterPro" id="IPR026928">
    <property type="entry name" value="FAX/IsoI-like"/>
</dbReference>